<accession>A0A9N9K7S3</accession>
<protein>
    <submittedName>
        <fullName evidence="1">22585_t:CDS:1</fullName>
    </submittedName>
</protein>
<feature type="non-terminal residue" evidence="1">
    <location>
        <position position="1"/>
    </location>
</feature>
<name>A0A9N9K7S3_9GLOM</name>
<proteinExistence type="predicted"/>
<keyword evidence="2" id="KW-1185">Reference proteome</keyword>
<dbReference type="Proteomes" id="UP000789759">
    <property type="component" value="Unassembled WGS sequence"/>
</dbReference>
<evidence type="ECO:0000313" key="2">
    <source>
        <dbReference type="Proteomes" id="UP000789759"/>
    </source>
</evidence>
<evidence type="ECO:0000313" key="1">
    <source>
        <dbReference type="EMBL" id="CAG8811446.1"/>
    </source>
</evidence>
<organism evidence="1 2">
    <name type="scientific">Cetraspora pellucida</name>
    <dbReference type="NCBI Taxonomy" id="1433469"/>
    <lineage>
        <taxon>Eukaryota</taxon>
        <taxon>Fungi</taxon>
        <taxon>Fungi incertae sedis</taxon>
        <taxon>Mucoromycota</taxon>
        <taxon>Glomeromycotina</taxon>
        <taxon>Glomeromycetes</taxon>
        <taxon>Diversisporales</taxon>
        <taxon>Gigasporaceae</taxon>
        <taxon>Cetraspora</taxon>
    </lineage>
</organism>
<dbReference type="OrthoDB" id="2420894at2759"/>
<reference evidence="1" key="1">
    <citation type="submission" date="2021-06" db="EMBL/GenBank/DDBJ databases">
        <authorList>
            <person name="Kallberg Y."/>
            <person name="Tangrot J."/>
            <person name="Rosling A."/>
        </authorList>
    </citation>
    <scope>NUCLEOTIDE SEQUENCE</scope>
    <source>
        <strain evidence="1">FL966</strain>
    </source>
</reference>
<gene>
    <name evidence="1" type="ORF">CPELLU_LOCUS18694</name>
</gene>
<comment type="caution">
    <text evidence="1">The sequence shown here is derived from an EMBL/GenBank/DDBJ whole genome shotgun (WGS) entry which is preliminary data.</text>
</comment>
<dbReference type="AlphaFoldDB" id="A0A9N9K7S3"/>
<sequence length="86" mass="9294">SVLAADQVALDENSVNVRTLPLGGYALISQHSSGSIIYFNFSLYNENNQLSDLKFPLNPIVSNSTGAFDILQNNMMLVAQNESSTA</sequence>
<dbReference type="EMBL" id="CAJVQA010038865">
    <property type="protein sequence ID" value="CAG8811446.1"/>
    <property type="molecule type" value="Genomic_DNA"/>
</dbReference>